<dbReference type="AlphaFoldDB" id="A0AAD3S312"/>
<dbReference type="EMBL" id="BSYO01000004">
    <property type="protein sequence ID" value="GMH03470.1"/>
    <property type="molecule type" value="Genomic_DNA"/>
</dbReference>
<accession>A0AAD3S312</accession>
<protein>
    <submittedName>
        <fullName evidence="1">Uncharacterized protein</fullName>
    </submittedName>
</protein>
<reference evidence="1" key="1">
    <citation type="submission" date="2023-05" db="EMBL/GenBank/DDBJ databases">
        <title>Nepenthes gracilis genome sequencing.</title>
        <authorList>
            <person name="Fukushima K."/>
        </authorList>
    </citation>
    <scope>NUCLEOTIDE SEQUENCE</scope>
    <source>
        <strain evidence="1">SING2019-196</strain>
    </source>
</reference>
<organism evidence="1 2">
    <name type="scientific">Nepenthes gracilis</name>
    <name type="common">Slender pitcher plant</name>
    <dbReference type="NCBI Taxonomy" id="150966"/>
    <lineage>
        <taxon>Eukaryota</taxon>
        <taxon>Viridiplantae</taxon>
        <taxon>Streptophyta</taxon>
        <taxon>Embryophyta</taxon>
        <taxon>Tracheophyta</taxon>
        <taxon>Spermatophyta</taxon>
        <taxon>Magnoliopsida</taxon>
        <taxon>eudicotyledons</taxon>
        <taxon>Gunneridae</taxon>
        <taxon>Pentapetalae</taxon>
        <taxon>Caryophyllales</taxon>
        <taxon>Nepenthaceae</taxon>
        <taxon>Nepenthes</taxon>
    </lineage>
</organism>
<name>A0AAD3S312_NEPGR</name>
<proteinExistence type="predicted"/>
<dbReference type="Proteomes" id="UP001279734">
    <property type="component" value="Unassembled WGS sequence"/>
</dbReference>
<gene>
    <name evidence="1" type="ORF">Nepgr_005309</name>
</gene>
<keyword evidence="2" id="KW-1185">Reference proteome</keyword>
<sequence length="82" mass="8929">MSGGAPIVQQAKACWSSRFQCQSLLWKRLVPAVTTLRLLKVGRDCCWNGAGSFLRCKILLEVLVRTGNWSAAGGSPVWSSGY</sequence>
<evidence type="ECO:0000313" key="2">
    <source>
        <dbReference type="Proteomes" id="UP001279734"/>
    </source>
</evidence>
<evidence type="ECO:0000313" key="1">
    <source>
        <dbReference type="EMBL" id="GMH03470.1"/>
    </source>
</evidence>
<comment type="caution">
    <text evidence="1">The sequence shown here is derived from an EMBL/GenBank/DDBJ whole genome shotgun (WGS) entry which is preliminary data.</text>
</comment>